<keyword evidence="3" id="KW-1185">Reference proteome</keyword>
<evidence type="ECO:0000256" key="1">
    <source>
        <dbReference type="SAM" id="SignalP"/>
    </source>
</evidence>
<dbReference type="PANTHER" id="PTHR37833:SF1">
    <property type="entry name" value="SIGNAL PEPTIDE PROTEIN"/>
    <property type="match status" value="1"/>
</dbReference>
<dbReference type="PANTHER" id="PTHR37833">
    <property type="entry name" value="LIPOPROTEIN-RELATED"/>
    <property type="match status" value="1"/>
</dbReference>
<evidence type="ECO:0000313" key="3">
    <source>
        <dbReference type="Proteomes" id="UP001156666"/>
    </source>
</evidence>
<dbReference type="InterPro" id="IPR013783">
    <property type="entry name" value="Ig-like_fold"/>
</dbReference>
<reference evidence="2" key="1">
    <citation type="journal article" date="2014" name="Int. J. Syst. Evol. Microbiol.">
        <title>Complete genome sequence of Corynebacterium casei LMG S-19264T (=DSM 44701T), isolated from a smear-ripened cheese.</title>
        <authorList>
            <consortium name="US DOE Joint Genome Institute (JGI-PGF)"/>
            <person name="Walter F."/>
            <person name="Albersmeier A."/>
            <person name="Kalinowski J."/>
            <person name="Ruckert C."/>
        </authorList>
    </citation>
    <scope>NUCLEOTIDE SEQUENCE</scope>
    <source>
        <strain evidence="2">NBRC 108769</strain>
    </source>
</reference>
<dbReference type="PROSITE" id="PS51257">
    <property type="entry name" value="PROKAR_LIPOPROTEIN"/>
    <property type="match status" value="1"/>
</dbReference>
<feature type="signal peptide" evidence="1">
    <location>
        <begin position="1"/>
        <end position="23"/>
    </location>
</feature>
<dbReference type="Pfam" id="PF07610">
    <property type="entry name" value="DUF1573"/>
    <property type="match status" value="1"/>
</dbReference>
<feature type="chain" id="PRO_5041323846" description="DUF1573 domain-containing protein" evidence="1">
    <location>
        <begin position="24"/>
        <end position="167"/>
    </location>
</feature>
<name>A0AA37SPY4_9BACT</name>
<proteinExistence type="predicted"/>
<comment type="caution">
    <text evidence="2">The sequence shown here is derived from an EMBL/GenBank/DDBJ whole genome shotgun (WGS) entry which is preliminary data.</text>
</comment>
<sequence>MKYLSLFAIVFAFAMTSCNSDTASTADTNLATPNAPTAAVATPNTPVAPAVPVGPTTTVEFAENTYDFGEVMDGEKVEHTYSFTNTGSEPLVISNAKGSCGCTVPSWPKEPIAPGETGEILVRFDSKGKGRVGGGAQTKTVTITANTTPPDTRITIKGKVNKEETAG</sequence>
<evidence type="ECO:0008006" key="4">
    <source>
        <dbReference type="Google" id="ProtNLM"/>
    </source>
</evidence>
<dbReference type="Proteomes" id="UP001156666">
    <property type="component" value="Unassembled WGS sequence"/>
</dbReference>
<reference evidence="2" key="2">
    <citation type="submission" date="2023-01" db="EMBL/GenBank/DDBJ databases">
        <title>Draft genome sequence of Portibacter lacus strain NBRC 108769.</title>
        <authorList>
            <person name="Sun Q."/>
            <person name="Mori K."/>
        </authorList>
    </citation>
    <scope>NUCLEOTIDE SEQUENCE</scope>
    <source>
        <strain evidence="2">NBRC 108769</strain>
    </source>
</reference>
<keyword evidence="1" id="KW-0732">Signal</keyword>
<dbReference type="Gene3D" id="2.60.40.10">
    <property type="entry name" value="Immunoglobulins"/>
    <property type="match status" value="1"/>
</dbReference>
<dbReference type="AlphaFoldDB" id="A0AA37SPY4"/>
<organism evidence="2 3">
    <name type="scientific">Portibacter lacus</name>
    <dbReference type="NCBI Taxonomy" id="1099794"/>
    <lineage>
        <taxon>Bacteria</taxon>
        <taxon>Pseudomonadati</taxon>
        <taxon>Bacteroidota</taxon>
        <taxon>Saprospiria</taxon>
        <taxon>Saprospirales</taxon>
        <taxon>Haliscomenobacteraceae</taxon>
        <taxon>Portibacter</taxon>
    </lineage>
</organism>
<dbReference type="RefSeq" id="WP_235294072.1">
    <property type="nucleotide sequence ID" value="NZ_BSOH01000011.1"/>
</dbReference>
<evidence type="ECO:0000313" key="2">
    <source>
        <dbReference type="EMBL" id="GLR17362.1"/>
    </source>
</evidence>
<protein>
    <recommendedName>
        <fullName evidence="4">DUF1573 domain-containing protein</fullName>
    </recommendedName>
</protein>
<dbReference type="EMBL" id="BSOH01000011">
    <property type="protein sequence ID" value="GLR17362.1"/>
    <property type="molecule type" value="Genomic_DNA"/>
</dbReference>
<gene>
    <name evidence="2" type="ORF">GCM10007940_19770</name>
</gene>
<accession>A0AA37SPY4</accession>
<dbReference type="InterPro" id="IPR011467">
    <property type="entry name" value="DUF1573"/>
</dbReference>